<dbReference type="SMART" id="SM00323">
    <property type="entry name" value="RasGAP"/>
    <property type="match status" value="1"/>
</dbReference>
<accession>A0A8J2JPW6</accession>
<dbReference type="GO" id="GO:0005096">
    <property type="term" value="F:GTPase activator activity"/>
    <property type="evidence" value="ECO:0007669"/>
    <property type="project" value="UniProtKB-KW"/>
</dbReference>
<organism evidence="3 4">
    <name type="scientific">Allacma fusca</name>
    <dbReference type="NCBI Taxonomy" id="39272"/>
    <lineage>
        <taxon>Eukaryota</taxon>
        <taxon>Metazoa</taxon>
        <taxon>Ecdysozoa</taxon>
        <taxon>Arthropoda</taxon>
        <taxon>Hexapoda</taxon>
        <taxon>Collembola</taxon>
        <taxon>Symphypleona</taxon>
        <taxon>Sminthuridae</taxon>
        <taxon>Allacma</taxon>
    </lineage>
</organism>
<dbReference type="AlphaFoldDB" id="A0A8J2JPW6"/>
<dbReference type="Pfam" id="PF00616">
    <property type="entry name" value="RasGAP"/>
    <property type="match status" value="2"/>
</dbReference>
<protein>
    <recommendedName>
        <fullName evidence="2">Ras-GAP domain-containing protein</fullName>
    </recommendedName>
</protein>
<feature type="non-terminal residue" evidence="3">
    <location>
        <position position="289"/>
    </location>
</feature>
<dbReference type="InterPro" id="IPR023152">
    <property type="entry name" value="RasGAP_CS"/>
</dbReference>
<dbReference type="PROSITE" id="PS00509">
    <property type="entry name" value="RAS_GTPASE_ACTIV_1"/>
    <property type="match status" value="1"/>
</dbReference>
<sequence length="289" mass="32889">CSPGKRAKDSEVAEVTIDLNSLTNGEEKEEWYSLSGITPIGEWGALRLKIRYIHDLIMPLEEYSPLKELLLDSKMEAVRALADVCHSNRTTLANSLLRVFRFEKKEADLLASLAEQTVTKESETTTLFRADSLTTTLMDLYMKSVCEDFLNAALSETINRILESKQSCELNPSKMEPGVDNCANAEFLLVVLDEITENIFMAYDSCSPTLRYICGCLQRAAMTKWPNERLVKTRVVGGFIFLRLICPALLNPRQFNLVSEKRQFRTWEGPLTSEESLHTNFMYQFCLEL</sequence>
<dbReference type="InterPro" id="IPR039360">
    <property type="entry name" value="Ras_GTPase"/>
</dbReference>
<dbReference type="OrthoDB" id="1562946at2759"/>
<dbReference type="Proteomes" id="UP000708208">
    <property type="component" value="Unassembled WGS sequence"/>
</dbReference>
<dbReference type="PROSITE" id="PS50018">
    <property type="entry name" value="RAS_GTPASE_ACTIV_2"/>
    <property type="match status" value="1"/>
</dbReference>
<keyword evidence="1" id="KW-0343">GTPase activation</keyword>
<feature type="domain" description="Ras-GAP" evidence="2">
    <location>
        <begin position="88"/>
        <end position="260"/>
    </location>
</feature>
<dbReference type="InterPro" id="IPR001936">
    <property type="entry name" value="RasGAP_dom"/>
</dbReference>
<dbReference type="EMBL" id="CAJVCH010082436">
    <property type="protein sequence ID" value="CAG7721745.1"/>
    <property type="molecule type" value="Genomic_DNA"/>
</dbReference>
<dbReference type="PANTHER" id="PTHR10194:SF146">
    <property type="entry name" value="RAS GTPASE-ACTIVATING PROTEIN 1"/>
    <property type="match status" value="1"/>
</dbReference>
<name>A0A8J2JPW6_9HEXA</name>
<evidence type="ECO:0000256" key="1">
    <source>
        <dbReference type="ARBA" id="ARBA00022468"/>
    </source>
</evidence>
<keyword evidence="4" id="KW-1185">Reference proteome</keyword>
<evidence type="ECO:0000259" key="2">
    <source>
        <dbReference type="PROSITE" id="PS50018"/>
    </source>
</evidence>
<reference evidence="3" key="1">
    <citation type="submission" date="2021-06" db="EMBL/GenBank/DDBJ databases">
        <authorList>
            <person name="Hodson N. C."/>
            <person name="Mongue J. A."/>
            <person name="Jaron S. K."/>
        </authorList>
    </citation>
    <scope>NUCLEOTIDE SEQUENCE</scope>
</reference>
<gene>
    <name evidence="3" type="ORF">AFUS01_LOCUS10939</name>
</gene>
<dbReference type="PANTHER" id="PTHR10194">
    <property type="entry name" value="RAS GTPASE-ACTIVATING PROTEINS"/>
    <property type="match status" value="1"/>
</dbReference>
<evidence type="ECO:0000313" key="3">
    <source>
        <dbReference type="EMBL" id="CAG7721745.1"/>
    </source>
</evidence>
<proteinExistence type="predicted"/>
<evidence type="ECO:0000313" key="4">
    <source>
        <dbReference type="Proteomes" id="UP000708208"/>
    </source>
</evidence>
<comment type="caution">
    <text evidence="3">The sequence shown here is derived from an EMBL/GenBank/DDBJ whole genome shotgun (WGS) entry which is preliminary data.</text>
</comment>